<dbReference type="PROSITE" id="PS50294">
    <property type="entry name" value="WD_REPEATS_REGION"/>
    <property type="match status" value="1"/>
</dbReference>
<feature type="repeat" description="WD" evidence="3">
    <location>
        <begin position="1471"/>
        <end position="1503"/>
    </location>
</feature>
<reference evidence="6" key="2">
    <citation type="submission" date="2021-08" db="EMBL/GenBank/DDBJ databases">
        <authorList>
            <person name="Eriksson T."/>
        </authorList>
    </citation>
    <scope>NUCLEOTIDE SEQUENCE</scope>
    <source>
        <strain evidence="6">Stoneville</strain>
        <tissue evidence="6">Whole head</tissue>
    </source>
</reference>
<evidence type="ECO:0000256" key="3">
    <source>
        <dbReference type="PROSITE-ProRule" id="PRU00221"/>
    </source>
</evidence>
<dbReference type="InterPro" id="IPR036322">
    <property type="entry name" value="WD40_repeat_dom_sf"/>
</dbReference>
<feature type="coiled-coil region" evidence="4">
    <location>
        <begin position="763"/>
        <end position="797"/>
    </location>
</feature>
<protein>
    <submittedName>
        <fullName evidence="6">Uncharacterized protein</fullName>
    </submittedName>
</protein>
<dbReference type="Gene3D" id="2.130.10.10">
    <property type="entry name" value="YVTN repeat-like/Quinoprotein amine dehydrogenase"/>
    <property type="match status" value="4"/>
</dbReference>
<feature type="region of interest" description="Disordered" evidence="5">
    <location>
        <begin position="1079"/>
        <end position="1184"/>
    </location>
</feature>
<dbReference type="GO" id="GO:0031122">
    <property type="term" value="P:cytoplasmic microtubule organization"/>
    <property type="evidence" value="ECO:0007669"/>
    <property type="project" value="TreeGrafter"/>
</dbReference>
<dbReference type="InterPro" id="IPR015943">
    <property type="entry name" value="WD40/YVTN_repeat-like_dom_sf"/>
</dbReference>
<dbReference type="PANTHER" id="PTHR18947:SF28">
    <property type="entry name" value="GIRDIN, ISOFORM A"/>
    <property type="match status" value="1"/>
</dbReference>
<evidence type="ECO:0000313" key="6">
    <source>
        <dbReference type="EMBL" id="KAH0814510.1"/>
    </source>
</evidence>
<dbReference type="CDD" id="cd22223">
    <property type="entry name" value="HkD_HkRP"/>
    <property type="match status" value="1"/>
</dbReference>
<dbReference type="GO" id="GO:0005813">
    <property type="term" value="C:centrosome"/>
    <property type="evidence" value="ECO:0007669"/>
    <property type="project" value="TreeGrafter"/>
</dbReference>
<dbReference type="InterPro" id="IPR001680">
    <property type="entry name" value="WD40_rpt"/>
</dbReference>
<gene>
    <name evidence="6" type="ORF">GEV33_008278</name>
</gene>
<feature type="coiled-coil region" evidence="4">
    <location>
        <begin position="224"/>
        <end position="392"/>
    </location>
</feature>
<dbReference type="Gene3D" id="1.10.418.10">
    <property type="entry name" value="Calponin-like domain"/>
    <property type="match status" value="1"/>
</dbReference>
<dbReference type="GO" id="GO:0030705">
    <property type="term" value="P:cytoskeleton-dependent intracellular transport"/>
    <property type="evidence" value="ECO:0007669"/>
    <property type="project" value="TreeGrafter"/>
</dbReference>
<reference evidence="6" key="1">
    <citation type="journal article" date="2020" name="J Insects Food Feed">
        <title>The yellow mealworm (Tenebrio molitor) genome: a resource for the emerging insects as food and feed industry.</title>
        <authorList>
            <person name="Eriksson T."/>
            <person name="Andere A."/>
            <person name="Kelstrup H."/>
            <person name="Emery V."/>
            <person name="Picard C."/>
        </authorList>
    </citation>
    <scope>NUCLEOTIDE SEQUENCE</scope>
    <source>
        <strain evidence="6">Stoneville</strain>
        <tissue evidence="6">Whole head</tissue>
    </source>
</reference>
<sequence>MAASATAIEEFLSGPLVAWLATCVRKPETLQVYETFFDGAPITEVLLQIDPEPLQPVPSLSNLQGVNITFARIKIFHCIIRNIKNIYEEELGQIIISLPDCVVLGRSPGSEASLEQLKLLVLLLLGCAVQGPTKEHFIIKIKELPVDTQHDIVECIKQVTDEQKIVLTLDHTEQPAQRLYSHVRSLTVERDKLLQQWMSDLGQEFVVNGPTSSTVEAAESNHLAVELADWKARLRKQRQELEEKTELLTECREELEHATALATKLKAENSDLVVEARRAKAYQDEMDAMRERVERADRLEAETQRYRERLADAEYYKVRVDELREDNRVLLETREMLEAQLARARQRAEHVLQLEAELLASKQSFNEVSLERDAAKEKIQELIEENIQLQQVTKSVLQENSTLSAGDSDHDEANSGDNSLSEQLTNNAQARALKLELENKKLLSTIDSLKERSFHENANKLLDVEKEKKKLVLKCDQLQENCDKLTQQNEELENLFKNAIQENRKLQDNIDTVKLTSERQVQDLQNERVKVTELEKNVESLTKEKQRVQTLCDTIKKRADNAEKSLVQMSDQIQSVQVQMQQCKEWEKLAAEQKDKISLLEKENVTMQKDVVKLKESLESKDVQLDAEVEKSKKQDRDVQKLTKDAENLRSQIEKLQDFEHRSQELTLQTSVYEETIATLQKDLVSEKLINEKCKNNLEKLCLNMELLDNDVDAIVEHVLKNSKLRKSFVVELRKESDDSEVAICSRCEENVHKKADPRSTEMVNLQNANETMQAENARLQVDIATLKSQVHSLQTQQTALQLANSQLVAEKDELSKQQKIQNTQHDTLLLDQITLRTLHEQLTGEYEQLKAEQESLKKFNRDVRSEMRALKETNSTQKEKIATLEGEKETLKNGAKNLAVLRAEHSKLKDDFRNLFTASERLKVEYRNVQEELKNVRTESRTLRLGHTEMQGELNSTSDLVAGLHLENAKLQQKCDMLFEMNHSLDSDRRALMDHVSQLLTQYHSLLTHSLEDKQHYHLEEKLYTDKVNNLCRQKEKLEEKIMEHYRKLDNASCKKRGFGATLVRKVRKAGSDIINKVPSRNRRSWHEDVSSRLTQSQFTLGGGSGESAGNDSDNSVEETNSRSEPFKRSTIAGGSLQRRSREDVVLRRSHKDAALHRNSIAGDENYSREPESTLSLGSVGSRRTVYLSEDEPKTVAAPMNNQNQSPLLVYNKISTVIGDAARSSAHQKVPEDGGKEGVDKKEVENAKETAVWYEYGCIGNFLNVFDKNGNFIEKIQIFDGHKIHGIQIDEPSASILLYGGCYMQTLTFDVGALLPISKLDHQQIKDWILTASWLKNKHIAVVVMLNKLIIYKDDLTRLKEVVCDEKCILYSAFICYDDPTEELVVLSGTVFGEILMWKVSHFDNEENSPVLTKLEGHKGVIFSISYNKIAGYICSSSDDRSSILWSIQNKCVHTELRRPVPKITLQRKIYGHQSRIFRCVVTDEFLVTAGEDSLLNVWNFEGELIRKIETHQGGPVWALHCKNDVIVSGGGDCGVLLLPLRPNDTTCTRYTPPENQIAKRIGILCGDSLVVVTEEGALYHLSDSGGWTKIGHHENLKSYNLLQISPCRKLVSLSGYHGEIYIYKATNDTLELLVAAKTDPESRIYSFHWLTCTTYLTCQHGGLLTLWCLYGNRVHPVTTFDLPQAKDLWSSAACQASNGRYIVGDRRGNIYVYTVTRRKPVQVFKRAHNHLGVTQLYNFNDQIVSLGRNGNMKTFSTGEKLVQMSNEKMPFVWLVALVDRVLLTFSGDSFVVWDVETRRTLFEHVCGGGHRSWDFQKKENTMKFVYVKDRALNVVTYDAKKLNPVNIVPGFHTKTINALQFVKLSKNRFVLVSGSEDTNLRICLTGKDYFSSIRTFKLHLSSIRSVRLHRLDKIGTFEDYLMFSGGGRGQIICWKLSLDPNNIGKSVCSEENSYYEKASGDELSESEIRIMDMETLECADGLLLFAASSDGNVKVFQVCRNTESANYRMNLLTNLFSRPKCVTRICTVRTLGLVVLIAMSTDGNLTFWEVSSLLQNKKPITPFKTLNRHQSGIAACCHKLIKDDLLVFLSGGDDASVVFSLFRIENNAEGVDIVTVATVRDSHSHCACVTGVFISGDYFLTTSVDQKLLVFKWRVDEDKLFVEAVDRYNSAVADVQGLGCDEEDDCFNVFLYGKGVEYVRCVKSIT</sequence>
<dbReference type="InterPro" id="IPR019775">
    <property type="entry name" value="WD40_repeat_CS"/>
</dbReference>
<dbReference type="InterPro" id="IPR036872">
    <property type="entry name" value="CH_dom_sf"/>
</dbReference>
<dbReference type="Pfam" id="PF00400">
    <property type="entry name" value="WD40"/>
    <property type="match status" value="1"/>
</dbReference>
<dbReference type="PANTHER" id="PTHR18947">
    <property type="entry name" value="HOOK PROTEINS"/>
    <property type="match status" value="1"/>
</dbReference>
<evidence type="ECO:0000256" key="5">
    <source>
        <dbReference type="SAM" id="MobiDB-lite"/>
    </source>
</evidence>
<dbReference type="GO" id="GO:0008017">
    <property type="term" value="F:microtubule binding"/>
    <property type="evidence" value="ECO:0007669"/>
    <property type="project" value="TreeGrafter"/>
</dbReference>
<dbReference type="SUPFAM" id="SSF116907">
    <property type="entry name" value="Hook domain"/>
    <property type="match status" value="1"/>
</dbReference>
<dbReference type="SMART" id="SM00320">
    <property type="entry name" value="WD40"/>
    <property type="match status" value="7"/>
</dbReference>
<dbReference type="PROSITE" id="PS50082">
    <property type="entry name" value="WD_REPEATS_2"/>
    <property type="match status" value="2"/>
</dbReference>
<feature type="coiled-coil region" evidence="4">
    <location>
        <begin position="840"/>
        <end position="888"/>
    </location>
</feature>
<accession>A0A8J6H9E4</accession>
<dbReference type="GO" id="GO:0051959">
    <property type="term" value="F:dynein light intermediate chain binding"/>
    <property type="evidence" value="ECO:0007669"/>
    <property type="project" value="TreeGrafter"/>
</dbReference>
<keyword evidence="1 3" id="KW-0853">WD repeat</keyword>
<evidence type="ECO:0000256" key="2">
    <source>
        <dbReference type="ARBA" id="ARBA00022737"/>
    </source>
</evidence>
<feature type="repeat" description="WD" evidence="3">
    <location>
        <begin position="1416"/>
        <end position="1451"/>
    </location>
</feature>
<feature type="coiled-coil region" evidence="4">
    <location>
        <begin position="1022"/>
        <end position="1056"/>
    </location>
</feature>
<evidence type="ECO:0000256" key="1">
    <source>
        <dbReference type="ARBA" id="ARBA00022574"/>
    </source>
</evidence>
<proteinExistence type="predicted"/>
<evidence type="ECO:0000256" key="4">
    <source>
        <dbReference type="SAM" id="Coils"/>
    </source>
</evidence>
<keyword evidence="4" id="KW-0175">Coiled coil</keyword>
<dbReference type="SUPFAM" id="SSF50978">
    <property type="entry name" value="WD40 repeat-like"/>
    <property type="match status" value="3"/>
</dbReference>
<comment type="caution">
    <text evidence="6">The sequence shown here is derived from an EMBL/GenBank/DDBJ whole genome shotgun (WGS) entry which is preliminary data.</text>
</comment>
<organism evidence="6 7">
    <name type="scientific">Tenebrio molitor</name>
    <name type="common">Yellow mealworm beetle</name>
    <dbReference type="NCBI Taxonomy" id="7067"/>
    <lineage>
        <taxon>Eukaryota</taxon>
        <taxon>Metazoa</taxon>
        <taxon>Ecdysozoa</taxon>
        <taxon>Arthropoda</taxon>
        <taxon>Hexapoda</taxon>
        <taxon>Insecta</taxon>
        <taxon>Pterygota</taxon>
        <taxon>Neoptera</taxon>
        <taxon>Endopterygota</taxon>
        <taxon>Coleoptera</taxon>
        <taxon>Polyphaga</taxon>
        <taxon>Cucujiformia</taxon>
        <taxon>Tenebrionidae</taxon>
        <taxon>Tenebrio</taxon>
    </lineage>
</organism>
<dbReference type="PROSITE" id="PS00678">
    <property type="entry name" value="WD_REPEATS_1"/>
    <property type="match status" value="1"/>
</dbReference>
<dbReference type="Proteomes" id="UP000719412">
    <property type="component" value="Unassembled WGS sequence"/>
</dbReference>
<dbReference type="GO" id="GO:0005737">
    <property type="term" value="C:cytoplasm"/>
    <property type="evidence" value="ECO:0007669"/>
    <property type="project" value="TreeGrafter"/>
</dbReference>
<feature type="compositionally biased region" description="Basic and acidic residues" evidence="5">
    <location>
        <begin position="1141"/>
        <end position="1157"/>
    </location>
</feature>
<evidence type="ECO:0000313" key="7">
    <source>
        <dbReference type="Proteomes" id="UP000719412"/>
    </source>
</evidence>
<keyword evidence="7" id="KW-1185">Reference proteome</keyword>
<name>A0A8J6H9E4_TENMO</name>
<feature type="region of interest" description="Disordered" evidence="5">
    <location>
        <begin position="401"/>
        <end position="423"/>
    </location>
</feature>
<dbReference type="EMBL" id="JABDTM020024222">
    <property type="protein sequence ID" value="KAH0814510.1"/>
    <property type="molecule type" value="Genomic_DNA"/>
</dbReference>
<keyword evidence="2" id="KW-0677">Repeat</keyword>